<keyword evidence="13" id="KW-0479">Metal-binding</keyword>
<dbReference type="InterPro" id="IPR000333">
    <property type="entry name" value="TGFB_receptor"/>
</dbReference>
<dbReference type="GO" id="GO:0046872">
    <property type="term" value="F:metal ion binding"/>
    <property type="evidence" value="ECO:0007669"/>
    <property type="project" value="UniProtKB-KW"/>
</dbReference>
<feature type="signal peptide" evidence="14">
    <location>
        <begin position="1"/>
        <end position="20"/>
    </location>
</feature>
<dbReference type="PROSITE" id="PS00108">
    <property type="entry name" value="PROTEIN_KINASE_ST"/>
    <property type="match status" value="1"/>
</dbReference>
<feature type="chain" id="PRO_5037088133" description="Serine/threonine-protein kinase receptor" evidence="14">
    <location>
        <begin position="21"/>
        <end position="601"/>
    </location>
</feature>
<reference evidence="17" key="1">
    <citation type="submission" date="2022-11" db="UniProtKB">
        <authorList>
            <consortium name="WormBaseParasite"/>
        </authorList>
    </citation>
    <scope>IDENTIFICATION</scope>
</reference>
<dbReference type="InterPro" id="IPR008271">
    <property type="entry name" value="Ser/Thr_kinase_AS"/>
</dbReference>
<feature type="domain" description="Protein kinase" evidence="15">
    <location>
        <begin position="296"/>
        <end position="594"/>
    </location>
</feature>
<dbReference type="GO" id="GO:0071363">
    <property type="term" value="P:cellular response to growth factor stimulus"/>
    <property type="evidence" value="ECO:0007669"/>
    <property type="project" value="TreeGrafter"/>
</dbReference>
<evidence type="ECO:0000256" key="11">
    <source>
        <dbReference type="ARBA" id="ARBA00023136"/>
    </source>
</evidence>
<dbReference type="Gene3D" id="1.10.510.10">
    <property type="entry name" value="Transferase(Phosphotransferase) domain 1"/>
    <property type="match status" value="1"/>
</dbReference>
<evidence type="ECO:0000256" key="12">
    <source>
        <dbReference type="ARBA" id="ARBA00023170"/>
    </source>
</evidence>
<keyword evidence="5 13" id="KW-0812">Transmembrane</keyword>
<evidence type="ECO:0000256" key="4">
    <source>
        <dbReference type="ARBA" id="ARBA00022679"/>
    </source>
</evidence>
<keyword evidence="8 13" id="KW-0418">Kinase</keyword>
<evidence type="ECO:0000259" key="15">
    <source>
        <dbReference type="PROSITE" id="PS50011"/>
    </source>
</evidence>
<evidence type="ECO:0000256" key="13">
    <source>
        <dbReference type="RuleBase" id="RU361271"/>
    </source>
</evidence>
<keyword evidence="13" id="KW-0464">Manganese</keyword>
<dbReference type="GO" id="GO:0048179">
    <property type="term" value="C:activin receptor complex"/>
    <property type="evidence" value="ECO:0007669"/>
    <property type="project" value="TreeGrafter"/>
</dbReference>
<evidence type="ECO:0000256" key="6">
    <source>
        <dbReference type="ARBA" id="ARBA00022729"/>
    </source>
</evidence>
<dbReference type="PANTHER" id="PTHR23255">
    <property type="entry name" value="TRANSFORMING GROWTH FACTOR-BETA RECEPTOR TYPE I AND II"/>
    <property type="match status" value="1"/>
</dbReference>
<dbReference type="GO" id="GO:0005524">
    <property type="term" value="F:ATP binding"/>
    <property type="evidence" value="ECO:0007669"/>
    <property type="project" value="UniProtKB-UniRule"/>
</dbReference>
<evidence type="ECO:0000313" key="17">
    <source>
        <dbReference type="WBParaSite" id="Gr19_v10_g15533.t1"/>
    </source>
</evidence>
<dbReference type="Gene3D" id="2.10.60.10">
    <property type="entry name" value="CD59"/>
    <property type="match status" value="1"/>
</dbReference>
<name>A0A914H9S5_GLORO</name>
<dbReference type="GO" id="GO:0017002">
    <property type="term" value="F:activin receptor activity"/>
    <property type="evidence" value="ECO:0007669"/>
    <property type="project" value="TreeGrafter"/>
</dbReference>
<keyword evidence="7 13" id="KW-0547">Nucleotide-binding</keyword>
<dbReference type="SUPFAM" id="SSF56112">
    <property type="entry name" value="Protein kinase-like (PK-like)"/>
    <property type="match status" value="1"/>
</dbReference>
<keyword evidence="4 13" id="KW-0808">Transferase</keyword>
<keyword evidence="6 14" id="KW-0732">Signal</keyword>
<dbReference type="GO" id="GO:0048185">
    <property type="term" value="F:activin binding"/>
    <property type="evidence" value="ECO:0007669"/>
    <property type="project" value="TreeGrafter"/>
</dbReference>
<dbReference type="Pfam" id="PF00069">
    <property type="entry name" value="Pkinase"/>
    <property type="match status" value="1"/>
</dbReference>
<proteinExistence type="inferred from homology"/>
<keyword evidence="10 13" id="KW-1133">Transmembrane helix</keyword>
<evidence type="ECO:0000256" key="1">
    <source>
        <dbReference type="ARBA" id="ARBA00004479"/>
    </source>
</evidence>
<dbReference type="EC" id="2.7.11.30" evidence="13"/>
<comment type="subcellular location">
    <subcellularLocation>
        <location evidence="1 13">Membrane</location>
        <topology evidence="1 13">Single-pass type I membrane protein</topology>
    </subcellularLocation>
</comment>
<dbReference type="PRINTS" id="PR00653">
    <property type="entry name" value="ACTIVIN2R"/>
</dbReference>
<feature type="transmembrane region" description="Helical" evidence="13">
    <location>
        <begin position="220"/>
        <end position="245"/>
    </location>
</feature>
<dbReference type="InterPro" id="IPR045860">
    <property type="entry name" value="Snake_toxin-like_sf"/>
</dbReference>
<comment type="similarity">
    <text evidence="2 13">Belongs to the protein kinase superfamily. TKL Ser/Thr protein kinase family. TGFB receptor subfamily.</text>
</comment>
<sequence length="601" mass="67870">MTSSTFFFLFCVTFFGSGEMSKIFEEVIQESVPNLEKVEVDVNAVPHLKKFGKLGLNFLVGENENDEGKQRIPYIECQKYNRNECRQRRAEDCEETVKCAIKDPFHGSERLACMAAYVYNTSSNRTFSEGDVVEPYLKGCWSHEESQLRECREEDRCVGEARRTGQVNRVSMFCCCRTHQCNHRMVYSEKGELSTGSQSSPFVVPLLSDHFDGPLFAADFVSIALIVFLGFCVFCALCLFVHALIKNADRNGKAKTLLPYDKGGTAQSKALLRKAVTSYENAITLADGQKVPSQCIELHEKVSSGRFGQVHKALVVGSNRLVAVKIFPRNNFASWENEMSLYSIQAIRTNERIAEFYGGFPFGEDYWLVINFYENNSLSDHLRLNRLSLAQSVAIISSMLDGLAFLHQEIAHGPNQKPIIVHRDFKSKNILITSTMDARIADLGLALKCETRGLCAERIHGQVGTVRYMSPKVLEGATDFSCFAFEQIDVYAAALVIWEVLSRTVTGESDRAPEGEENELRYLLPYEREVGQNPTIWQMREQVVTKRHRPAPREALSQNQVLSQIVRTMTEMWEHEPDGRITSSCARDRLHPGVMDPPTIA</sequence>
<keyword evidence="12 13" id="KW-0675">Receptor</keyword>
<keyword evidence="13" id="KW-0460">Magnesium</keyword>
<keyword evidence="16" id="KW-1185">Reference proteome</keyword>
<dbReference type="InterPro" id="IPR000719">
    <property type="entry name" value="Prot_kinase_dom"/>
</dbReference>
<keyword evidence="3 13" id="KW-0723">Serine/threonine-protein kinase</keyword>
<evidence type="ECO:0000256" key="3">
    <source>
        <dbReference type="ARBA" id="ARBA00022527"/>
    </source>
</evidence>
<dbReference type="PROSITE" id="PS50011">
    <property type="entry name" value="PROTEIN_KINASE_DOM"/>
    <property type="match status" value="1"/>
</dbReference>
<protein>
    <recommendedName>
        <fullName evidence="13">Serine/threonine-protein kinase receptor</fullName>
        <ecNumber evidence="13">2.7.11.30</ecNumber>
    </recommendedName>
</protein>
<evidence type="ECO:0000256" key="7">
    <source>
        <dbReference type="ARBA" id="ARBA00022741"/>
    </source>
</evidence>
<evidence type="ECO:0000256" key="14">
    <source>
        <dbReference type="SAM" id="SignalP"/>
    </source>
</evidence>
<dbReference type="InterPro" id="IPR011009">
    <property type="entry name" value="Kinase-like_dom_sf"/>
</dbReference>
<keyword evidence="9 13" id="KW-0067">ATP-binding</keyword>
<dbReference type="CDD" id="cd23617">
    <property type="entry name" value="TFP_LU_ECD_Daf4"/>
    <property type="match status" value="1"/>
</dbReference>
<evidence type="ECO:0000256" key="8">
    <source>
        <dbReference type="ARBA" id="ARBA00022777"/>
    </source>
</evidence>
<dbReference type="Proteomes" id="UP000887572">
    <property type="component" value="Unplaced"/>
</dbReference>
<evidence type="ECO:0000256" key="9">
    <source>
        <dbReference type="ARBA" id="ARBA00022840"/>
    </source>
</evidence>
<dbReference type="PANTHER" id="PTHR23255:SF98">
    <property type="entry name" value="SERINE_THREONINE-PROTEIN KINASE RECEPTOR"/>
    <property type="match status" value="1"/>
</dbReference>
<comment type="catalytic activity">
    <reaction evidence="13">
        <text>L-threonyl-[receptor-protein] + ATP = O-phospho-L-threonyl-[receptor-protein] + ADP + H(+)</text>
        <dbReference type="Rhea" id="RHEA:44880"/>
        <dbReference type="Rhea" id="RHEA-COMP:11024"/>
        <dbReference type="Rhea" id="RHEA-COMP:11025"/>
        <dbReference type="ChEBI" id="CHEBI:15378"/>
        <dbReference type="ChEBI" id="CHEBI:30013"/>
        <dbReference type="ChEBI" id="CHEBI:30616"/>
        <dbReference type="ChEBI" id="CHEBI:61977"/>
        <dbReference type="ChEBI" id="CHEBI:456216"/>
        <dbReference type="EC" id="2.7.11.30"/>
    </reaction>
</comment>
<evidence type="ECO:0000256" key="2">
    <source>
        <dbReference type="ARBA" id="ARBA00009605"/>
    </source>
</evidence>
<dbReference type="WBParaSite" id="Gr19_v10_g15533.t1">
    <property type="protein sequence ID" value="Gr19_v10_g15533.t1"/>
    <property type="gene ID" value="Gr19_v10_g15533"/>
</dbReference>
<comment type="cofactor">
    <cofactor evidence="13">
        <name>Mg(2+)</name>
        <dbReference type="ChEBI" id="CHEBI:18420"/>
    </cofactor>
    <cofactor evidence="13">
        <name>Mn(2+)</name>
        <dbReference type="ChEBI" id="CHEBI:29035"/>
    </cofactor>
</comment>
<evidence type="ECO:0000256" key="10">
    <source>
        <dbReference type="ARBA" id="ARBA00022989"/>
    </source>
</evidence>
<dbReference type="Gene3D" id="3.30.200.20">
    <property type="entry name" value="Phosphorylase Kinase, domain 1"/>
    <property type="match status" value="1"/>
</dbReference>
<keyword evidence="11 13" id="KW-0472">Membrane</keyword>
<dbReference type="AlphaFoldDB" id="A0A914H9S5"/>
<accession>A0A914H9S5</accession>
<evidence type="ECO:0000313" key="16">
    <source>
        <dbReference type="Proteomes" id="UP000887572"/>
    </source>
</evidence>
<organism evidence="16 17">
    <name type="scientific">Globodera rostochiensis</name>
    <name type="common">Golden nematode worm</name>
    <name type="synonym">Heterodera rostochiensis</name>
    <dbReference type="NCBI Taxonomy" id="31243"/>
    <lineage>
        <taxon>Eukaryota</taxon>
        <taxon>Metazoa</taxon>
        <taxon>Ecdysozoa</taxon>
        <taxon>Nematoda</taxon>
        <taxon>Chromadorea</taxon>
        <taxon>Rhabditida</taxon>
        <taxon>Tylenchina</taxon>
        <taxon>Tylenchomorpha</taxon>
        <taxon>Tylenchoidea</taxon>
        <taxon>Heteroderidae</taxon>
        <taxon>Heteroderinae</taxon>
        <taxon>Globodera</taxon>
    </lineage>
</organism>
<evidence type="ECO:0000256" key="5">
    <source>
        <dbReference type="ARBA" id="ARBA00022692"/>
    </source>
</evidence>